<dbReference type="AlphaFoldDB" id="A0A8X6Y1A3"/>
<feature type="compositionally biased region" description="Basic and acidic residues" evidence="1">
    <location>
        <begin position="7"/>
        <end position="16"/>
    </location>
</feature>
<evidence type="ECO:0000313" key="3">
    <source>
        <dbReference type="Proteomes" id="UP000886998"/>
    </source>
</evidence>
<sequence length="103" mass="10557">MALVEQRVTRGNDKGGEAPGRGTSSTRKGLEKACVPTRAPFPFNGQDQQRRSATSPAATRPPAPGQDADPGAEGAAGRAVQRPGRGNPRGAGRCAAEYAGTGW</sequence>
<keyword evidence="3" id="KW-1185">Reference proteome</keyword>
<gene>
    <name evidence="2" type="ORF">TNIN_320511</name>
</gene>
<accession>A0A8X6Y1A3</accession>
<dbReference type="Proteomes" id="UP000886998">
    <property type="component" value="Unassembled WGS sequence"/>
</dbReference>
<feature type="compositionally biased region" description="Low complexity" evidence="1">
    <location>
        <begin position="65"/>
        <end position="96"/>
    </location>
</feature>
<proteinExistence type="predicted"/>
<evidence type="ECO:0000313" key="2">
    <source>
        <dbReference type="EMBL" id="GFY63833.1"/>
    </source>
</evidence>
<feature type="region of interest" description="Disordered" evidence="1">
    <location>
        <begin position="1"/>
        <end position="103"/>
    </location>
</feature>
<reference evidence="2" key="1">
    <citation type="submission" date="2020-08" db="EMBL/GenBank/DDBJ databases">
        <title>Multicomponent nature underlies the extraordinary mechanical properties of spider dragline silk.</title>
        <authorList>
            <person name="Kono N."/>
            <person name="Nakamura H."/>
            <person name="Mori M."/>
            <person name="Yoshida Y."/>
            <person name="Ohtoshi R."/>
            <person name="Malay A.D."/>
            <person name="Moran D.A.P."/>
            <person name="Tomita M."/>
            <person name="Numata K."/>
            <person name="Arakawa K."/>
        </authorList>
    </citation>
    <scope>NUCLEOTIDE SEQUENCE</scope>
</reference>
<evidence type="ECO:0000256" key="1">
    <source>
        <dbReference type="SAM" id="MobiDB-lite"/>
    </source>
</evidence>
<organism evidence="2 3">
    <name type="scientific">Trichonephila inaurata madagascariensis</name>
    <dbReference type="NCBI Taxonomy" id="2747483"/>
    <lineage>
        <taxon>Eukaryota</taxon>
        <taxon>Metazoa</taxon>
        <taxon>Ecdysozoa</taxon>
        <taxon>Arthropoda</taxon>
        <taxon>Chelicerata</taxon>
        <taxon>Arachnida</taxon>
        <taxon>Araneae</taxon>
        <taxon>Araneomorphae</taxon>
        <taxon>Entelegynae</taxon>
        <taxon>Araneoidea</taxon>
        <taxon>Nephilidae</taxon>
        <taxon>Trichonephila</taxon>
        <taxon>Trichonephila inaurata</taxon>
    </lineage>
</organism>
<comment type="caution">
    <text evidence="2">The sequence shown here is derived from an EMBL/GenBank/DDBJ whole genome shotgun (WGS) entry which is preliminary data.</text>
</comment>
<protein>
    <submittedName>
        <fullName evidence="2">Uncharacterized protein</fullName>
    </submittedName>
</protein>
<name>A0A8X6Y1A3_9ARAC</name>
<dbReference type="EMBL" id="BMAV01014950">
    <property type="protein sequence ID" value="GFY63833.1"/>
    <property type="molecule type" value="Genomic_DNA"/>
</dbReference>